<keyword evidence="2 8" id="KW-0732">Signal</keyword>
<gene>
    <name evidence="8 11" type="primary">pal</name>
    <name evidence="11" type="ORF">ENV75_01060</name>
</gene>
<name>A0A7C4AIP4_9BACT</name>
<evidence type="ECO:0000256" key="2">
    <source>
        <dbReference type="ARBA" id="ARBA00022729"/>
    </source>
</evidence>
<dbReference type="Pfam" id="PF00691">
    <property type="entry name" value="OmpA"/>
    <property type="match status" value="1"/>
</dbReference>
<evidence type="ECO:0000256" key="9">
    <source>
        <dbReference type="SAM" id="Coils"/>
    </source>
</evidence>
<keyword evidence="4 8" id="KW-0564">Palmitate</keyword>
<evidence type="ECO:0000256" key="4">
    <source>
        <dbReference type="ARBA" id="ARBA00023139"/>
    </source>
</evidence>
<dbReference type="AlphaFoldDB" id="A0A7C4AIP4"/>
<dbReference type="HAMAP" id="MF_02204">
    <property type="entry name" value="Pal"/>
    <property type="match status" value="1"/>
</dbReference>
<dbReference type="CDD" id="cd07185">
    <property type="entry name" value="OmpA_C-like"/>
    <property type="match status" value="1"/>
</dbReference>
<keyword evidence="9" id="KW-0175">Coiled coil</keyword>
<proteinExistence type="inferred from homology"/>
<dbReference type="EMBL" id="DTHO01000010">
    <property type="protein sequence ID" value="HGG99035.1"/>
    <property type="molecule type" value="Genomic_DNA"/>
</dbReference>
<evidence type="ECO:0000256" key="8">
    <source>
        <dbReference type="HAMAP-Rule" id="MF_02204"/>
    </source>
</evidence>
<evidence type="ECO:0000256" key="7">
    <source>
        <dbReference type="ARBA" id="ARBA00023306"/>
    </source>
</evidence>
<dbReference type="PANTHER" id="PTHR30329:SF21">
    <property type="entry name" value="LIPOPROTEIN YIAD-RELATED"/>
    <property type="match status" value="1"/>
</dbReference>
<evidence type="ECO:0000313" key="11">
    <source>
        <dbReference type="EMBL" id="HGG99035.1"/>
    </source>
</evidence>
<dbReference type="InterPro" id="IPR006665">
    <property type="entry name" value="OmpA-like"/>
</dbReference>
<dbReference type="Gene3D" id="3.30.1330.60">
    <property type="entry name" value="OmpA-like domain"/>
    <property type="match status" value="1"/>
</dbReference>
<comment type="caution">
    <text evidence="11">The sequence shown here is derived from an EMBL/GenBank/DDBJ whole genome shotgun (WGS) entry which is preliminary data.</text>
</comment>
<dbReference type="InterPro" id="IPR006664">
    <property type="entry name" value="OMP_bac"/>
</dbReference>
<dbReference type="NCBIfam" id="TIGR02802">
    <property type="entry name" value="Pal_lipo"/>
    <property type="match status" value="1"/>
</dbReference>
<reference evidence="11" key="1">
    <citation type="journal article" date="2020" name="mSystems">
        <title>Genome- and Community-Level Interaction Insights into Carbon Utilization and Element Cycling Functions of Hydrothermarchaeota in Hydrothermal Sediment.</title>
        <authorList>
            <person name="Zhou Z."/>
            <person name="Liu Y."/>
            <person name="Xu W."/>
            <person name="Pan J."/>
            <person name="Luo Z.H."/>
            <person name="Li M."/>
        </authorList>
    </citation>
    <scope>NUCLEOTIDE SEQUENCE [LARGE SCALE GENOMIC DNA]</scope>
    <source>
        <strain evidence="11">SpSt-788</strain>
    </source>
</reference>
<dbReference type="PANTHER" id="PTHR30329">
    <property type="entry name" value="STATOR ELEMENT OF FLAGELLAR MOTOR COMPLEX"/>
    <property type="match status" value="1"/>
</dbReference>
<evidence type="ECO:0000256" key="5">
    <source>
        <dbReference type="ARBA" id="ARBA00023237"/>
    </source>
</evidence>
<evidence type="ECO:0000256" key="1">
    <source>
        <dbReference type="ARBA" id="ARBA00022618"/>
    </source>
</evidence>
<comment type="similarity">
    <text evidence="8">Belongs to the Pal lipoprotein family.</text>
</comment>
<organism evidence="11">
    <name type="scientific">Thermodesulfovibrio aggregans</name>
    <dbReference type="NCBI Taxonomy" id="86166"/>
    <lineage>
        <taxon>Bacteria</taxon>
        <taxon>Pseudomonadati</taxon>
        <taxon>Nitrospirota</taxon>
        <taxon>Thermodesulfovibrionia</taxon>
        <taxon>Thermodesulfovibrionales</taxon>
        <taxon>Thermodesulfovibrionaceae</taxon>
        <taxon>Thermodesulfovibrio</taxon>
    </lineage>
</organism>
<evidence type="ECO:0000259" key="10">
    <source>
        <dbReference type="PROSITE" id="PS51123"/>
    </source>
</evidence>
<evidence type="ECO:0000256" key="3">
    <source>
        <dbReference type="ARBA" id="ARBA00023136"/>
    </source>
</evidence>
<feature type="domain" description="OmpA-like" evidence="10">
    <location>
        <begin position="65"/>
        <end position="182"/>
    </location>
</feature>
<keyword evidence="7" id="KW-0131">Cell cycle</keyword>
<dbReference type="InterPro" id="IPR050330">
    <property type="entry name" value="Bact_OuterMem_StrucFunc"/>
</dbReference>
<feature type="coiled-coil region" evidence="9">
    <location>
        <begin position="52"/>
        <end position="86"/>
    </location>
</feature>
<comment type="subcellular location">
    <subcellularLocation>
        <location evidence="8">Cell outer membrane</location>
        <topology evidence="8">Lipid-anchor</topology>
    </subcellularLocation>
</comment>
<protein>
    <recommendedName>
        <fullName evidence="8">Peptidoglycan-associated lipoprotein</fullName>
        <shortName evidence="8">PAL</shortName>
    </recommendedName>
</protein>
<dbReference type="GO" id="GO:0009279">
    <property type="term" value="C:cell outer membrane"/>
    <property type="evidence" value="ECO:0007669"/>
    <property type="project" value="UniProtKB-SubCell"/>
</dbReference>
<keyword evidence="1" id="KW-0132">Cell division</keyword>
<keyword evidence="5 8" id="KW-0998">Cell outer membrane</keyword>
<dbReference type="InterPro" id="IPR036737">
    <property type="entry name" value="OmpA-like_sf"/>
</dbReference>
<dbReference type="GO" id="GO:0051301">
    <property type="term" value="P:cell division"/>
    <property type="evidence" value="ECO:0007669"/>
    <property type="project" value="UniProtKB-KW"/>
</dbReference>
<sequence>MYCKTIFLIIFCIFFAVSCAERKIYIPKESPEGKPPKQEEALKQEKIESFRKEEETSAYVSKEELIKRLQEEIKDIHFDFDKYEIRQEDVPTLKKVASLLQKNSMLRVIIEGHCDERGTNEYNFALGQKRANSAKQYLIILGIPSSKIDIISYGEEKPLCTEQNEACWQKNRRAHFVFIEEGR</sequence>
<dbReference type="PROSITE" id="PS51123">
    <property type="entry name" value="OMPA_2"/>
    <property type="match status" value="1"/>
</dbReference>
<dbReference type="PRINTS" id="PR01021">
    <property type="entry name" value="OMPADOMAIN"/>
</dbReference>
<keyword evidence="3 8" id="KW-0472">Membrane</keyword>
<accession>A0A7C4AIP4</accession>
<dbReference type="PROSITE" id="PS51257">
    <property type="entry name" value="PROKAR_LIPOPROTEIN"/>
    <property type="match status" value="1"/>
</dbReference>
<keyword evidence="6 8" id="KW-0449">Lipoprotein</keyword>
<evidence type="ECO:0000256" key="6">
    <source>
        <dbReference type="ARBA" id="ARBA00023288"/>
    </source>
</evidence>
<dbReference type="InterPro" id="IPR014169">
    <property type="entry name" value="Pal_lipo_C"/>
</dbReference>
<dbReference type="SUPFAM" id="SSF103088">
    <property type="entry name" value="OmpA-like"/>
    <property type="match status" value="1"/>
</dbReference>
<dbReference type="InterPro" id="IPR039001">
    <property type="entry name" value="Pal"/>
</dbReference>